<feature type="compositionally biased region" description="Basic and acidic residues" evidence="1">
    <location>
        <begin position="121"/>
        <end position="130"/>
    </location>
</feature>
<feature type="compositionally biased region" description="Basic and acidic residues" evidence="1">
    <location>
        <begin position="92"/>
        <end position="102"/>
    </location>
</feature>
<feature type="non-terminal residue" evidence="2">
    <location>
        <position position="1"/>
    </location>
</feature>
<feature type="compositionally biased region" description="Basic residues" evidence="1">
    <location>
        <begin position="45"/>
        <end position="59"/>
    </location>
</feature>
<organism evidence="2">
    <name type="scientific">uncultured Thermomicrobiales bacterium</name>
    <dbReference type="NCBI Taxonomy" id="1645740"/>
    <lineage>
        <taxon>Bacteria</taxon>
        <taxon>Pseudomonadati</taxon>
        <taxon>Thermomicrobiota</taxon>
        <taxon>Thermomicrobia</taxon>
        <taxon>Thermomicrobiales</taxon>
        <taxon>environmental samples</taxon>
    </lineage>
</organism>
<feature type="region of interest" description="Disordered" evidence="1">
    <location>
        <begin position="1"/>
        <end position="171"/>
    </location>
</feature>
<name>A0A6J4V6H5_9BACT</name>
<gene>
    <name evidence="2" type="ORF">AVDCRST_MAG33-2217</name>
</gene>
<feature type="region of interest" description="Disordered" evidence="1">
    <location>
        <begin position="220"/>
        <end position="276"/>
    </location>
</feature>
<feature type="compositionally biased region" description="Basic and acidic residues" evidence="1">
    <location>
        <begin position="257"/>
        <end position="270"/>
    </location>
</feature>
<proteinExistence type="predicted"/>
<evidence type="ECO:0000256" key="1">
    <source>
        <dbReference type="SAM" id="MobiDB-lite"/>
    </source>
</evidence>
<reference evidence="2" key="1">
    <citation type="submission" date="2020-02" db="EMBL/GenBank/DDBJ databases">
        <authorList>
            <person name="Meier V. D."/>
        </authorList>
    </citation>
    <scope>NUCLEOTIDE SEQUENCE</scope>
    <source>
        <strain evidence="2">AVDCRST_MAG33</strain>
    </source>
</reference>
<accession>A0A6J4V6H5</accession>
<dbReference type="AlphaFoldDB" id="A0A6J4V6H5"/>
<protein>
    <submittedName>
        <fullName evidence="2">Uncharacterized protein</fullName>
    </submittedName>
</protein>
<feature type="compositionally biased region" description="Basic and acidic residues" evidence="1">
    <location>
        <begin position="60"/>
        <end position="83"/>
    </location>
</feature>
<feature type="compositionally biased region" description="Basic residues" evidence="1">
    <location>
        <begin position="10"/>
        <end position="19"/>
    </location>
</feature>
<feature type="non-terminal residue" evidence="2">
    <location>
        <position position="276"/>
    </location>
</feature>
<sequence length="276" mass="30328">GRAHPDRRAGGRSRVHRPGWPRPGVLDPGVLLRRVAARASPAGHPGRRPRGCRHLRPRHDRPDRRPRDALRHPGHPRHPDRAWGDGVGVTAPDRRGRNDGGRHRLHRGGAGPRRRSGIGLRADDDRDGGRRGPGCLRRPSRRAADRTPPDDGAGVPRPVLPHGRLCQPAGGGDLRGLVLLRLPRRARRDLVPGLPRRGRAGAVAGAGLCGLGGGHRAGQCAGVPGHRSRHPRPRRTVHHRPRRSHRWDRRTVVTLGDGRDPVGPVRDDRCRTRRPL</sequence>
<dbReference type="EMBL" id="CADCWK010000250">
    <property type="protein sequence ID" value="CAA9567764.1"/>
    <property type="molecule type" value="Genomic_DNA"/>
</dbReference>
<evidence type="ECO:0000313" key="2">
    <source>
        <dbReference type="EMBL" id="CAA9567764.1"/>
    </source>
</evidence>
<feature type="compositionally biased region" description="Basic residues" evidence="1">
    <location>
        <begin position="103"/>
        <end position="116"/>
    </location>
</feature>
<feature type="compositionally biased region" description="Basic residues" evidence="1">
    <location>
        <begin position="226"/>
        <end position="248"/>
    </location>
</feature>